<gene>
    <name evidence="1" type="ORF">SLEP1_g3951</name>
</gene>
<accession>A0AAV5HXM3</accession>
<reference evidence="1 2" key="1">
    <citation type="journal article" date="2021" name="Commun. Biol.">
        <title>The genome of Shorea leprosula (Dipterocarpaceae) highlights the ecological relevance of drought in aseasonal tropical rainforests.</title>
        <authorList>
            <person name="Ng K.K.S."/>
            <person name="Kobayashi M.J."/>
            <person name="Fawcett J.A."/>
            <person name="Hatakeyama M."/>
            <person name="Paape T."/>
            <person name="Ng C.H."/>
            <person name="Ang C.C."/>
            <person name="Tnah L.H."/>
            <person name="Lee C.T."/>
            <person name="Nishiyama T."/>
            <person name="Sese J."/>
            <person name="O'Brien M.J."/>
            <person name="Copetti D."/>
            <person name="Mohd Noor M.I."/>
            <person name="Ong R.C."/>
            <person name="Putra M."/>
            <person name="Sireger I.Z."/>
            <person name="Indrioko S."/>
            <person name="Kosugi Y."/>
            <person name="Izuno A."/>
            <person name="Isagi Y."/>
            <person name="Lee S.L."/>
            <person name="Shimizu K.K."/>
        </authorList>
    </citation>
    <scope>NUCLEOTIDE SEQUENCE [LARGE SCALE GENOMIC DNA]</scope>
    <source>
        <strain evidence="1">214</strain>
    </source>
</reference>
<proteinExistence type="predicted"/>
<dbReference type="Proteomes" id="UP001054252">
    <property type="component" value="Unassembled WGS sequence"/>
</dbReference>
<evidence type="ECO:0000313" key="1">
    <source>
        <dbReference type="EMBL" id="GKU89874.1"/>
    </source>
</evidence>
<dbReference type="EMBL" id="BPVZ01000003">
    <property type="protein sequence ID" value="GKU89874.1"/>
    <property type="molecule type" value="Genomic_DNA"/>
</dbReference>
<dbReference type="AlphaFoldDB" id="A0AAV5HXM3"/>
<sequence>MSGPYANSAHKWVPFPRIYDVFSMKYYGKSTSLIFISFEMKKRTHGVFDENPDLSSHWVLKIKI</sequence>
<protein>
    <submittedName>
        <fullName evidence="1">Uncharacterized protein</fullName>
    </submittedName>
</protein>
<name>A0AAV5HXM3_9ROSI</name>
<evidence type="ECO:0000313" key="2">
    <source>
        <dbReference type="Proteomes" id="UP001054252"/>
    </source>
</evidence>
<comment type="caution">
    <text evidence="1">The sequence shown here is derived from an EMBL/GenBank/DDBJ whole genome shotgun (WGS) entry which is preliminary data.</text>
</comment>
<keyword evidence="2" id="KW-1185">Reference proteome</keyword>
<organism evidence="1 2">
    <name type="scientific">Rubroshorea leprosula</name>
    <dbReference type="NCBI Taxonomy" id="152421"/>
    <lineage>
        <taxon>Eukaryota</taxon>
        <taxon>Viridiplantae</taxon>
        <taxon>Streptophyta</taxon>
        <taxon>Embryophyta</taxon>
        <taxon>Tracheophyta</taxon>
        <taxon>Spermatophyta</taxon>
        <taxon>Magnoliopsida</taxon>
        <taxon>eudicotyledons</taxon>
        <taxon>Gunneridae</taxon>
        <taxon>Pentapetalae</taxon>
        <taxon>rosids</taxon>
        <taxon>malvids</taxon>
        <taxon>Malvales</taxon>
        <taxon>Dipterocarpaceae</taxon>
        <taxon>Rubroshorea</taxon>
    </lineage>
</organism>